<proteinExistence type="predicted"/>
<accession>A0A5B7SSQ6</accession>
<dbReference type="KEGG" id="asag:FGM00_16890"/>
<dbReference type="RefSeq" id="WP_138854043.1">
    <property type="nucleotide sequence ID" value="NZ_CP040710.1"/>
</dbReference>
<feature type="region of interest" description="Disordered" evidence="1">
    <location>
        <begin position="29"/>
        <end position="60"/>
    </location>
</feature>
<keyword evidence="3" id="KW-0176">Collagen</keyword>
<protein>
    <submittedName>
        <fullName evidence="3">Collagen-like protein</fullName>
    </submittedName>
</protein>
<evidence type="ECO:0000256" key="1">
    <source>
        <dbReference type="SAM" id="MobiDB-lite"/>
    </source>
</evidence>
<reference evidence="3 4" key="1">
    <citation type="submission" date="2019-05" db="EMBL/GenBank/DDBJ databases">
        <title>Genome sequencing of F202Z8.</title>
        <authorList>
            <person name="Kwon Y.M."/>
        </authorList>
    </citation>
    <scope>NUCLEOTIDE SEQUENCE [LARGE SCALE GENOMIC DNA]</scope>
    <source>
        <strain evidence="3 4">F202Z8</strain>
    </source>
</reference>
<feature type="compositionally biased region" description="Low complexity" evidence="1">
    <location>
        <begin position="31"/>
        <end position="49"/>
    </location>
</feature>
<gene>
    <name evidence="3" type="ORF">FGM00_16890</name>
</gene>
<feature type="signal peptide" evidence="2">
    <location>
        <begin position="1"/>
        <end position="26"/>
    </location>
</feature>
<evidence type="ECO:0000256" key="2">
    <source>
        <dbReference type="SAM" id="SignalP"/>
    </source>
</evidence>
<dbReference type="Proteomes" id="UP000310017">
    <property type="component" value="Chromosome"/>
</dbReference>
<dbReference type="OrthoDB" id="1452442at2"/>
<dbReference type="EMBL" id="CP040710">
    <property type="protein sequence ID" value="QCX01706.1"/>
    <property type="molecule type" value="Genomic_DNA"/>
</dbReference>
<evidence type="ECO:0000313" key="4">
    <source>
        <dbReference type="Proteomes" id="UP000310017"/>
    </source>
</evidence>
<organism evidence="3 4">
    <name type="scientific">Aggregatimonas sangjinii</name>
    <dbReference type="NCBI Taxonomy" id="2583587"/>
    <lineage>
        <taxon>Bacteria</taxon>
        <taxon>Pseudomonadati</taxon>
        <taxon>Bacteroidota</taxon>
        <taxon>Flavobacteriia</taxon>
        <taxon>Flavobacteriales</taxon>
        <taxon>Flavobacteriaceae</taxon>
        <taxon>Aggregatimonas</taxon>
    </lineage>
</organism>
<dbReference type="Gene3D" id="1.20.5.320">
    <property type="entry name" value="6-Phosphogluconate Dehydrogenase, domain 3"/>
    <property type="match status" value="1"/>
</dbReference>
<evidence type="ECO:0000313" key="3">
    <source>
        <dbReference type="EMBL" id="QCX01706.1"/>
    </source>
</evidence>
<feature type="chain" id="PRO_5022927490" evidence="2">
    <location>
        <begin position="27"/>
        <end position="195"/>
    </location>
</feature>
<name>A0A5B7SSQ6_9FLAO</name>
<dbReference type="PROSITE" id="PS51257">
    <property type="entry name" value="PROKAR_LIPOPROTEIN"/>
    <property type="match status" value="1"/>
</dbReference>
<keyword evidence="2" id="KW-0732">Signal</keyword>
<sequence>MKHSILKFKYVIVLFSLLTITGCTQQGDVGPIGPQGEQGAQGEPGQDGTDGQDGEDGNANLIVSDWIPNGHSSSQQSSFSQFEVEEERLTAEVLSSALVMAYVDTGGFGIYPLPDVAFNIVNTYSLSEGKITFQAYTVDNSDANFSFLGPFRYVVIASNTTTGKYLREAVLNDLKEEGVDINNYQQVADYFNLKD</sequence>
<keyword evidence="4" id="KW-1185">Reference proteome</keyword>
<dbReference type="AlphaFoldDB" id="A0A5B7SSQ6"/>